<comment type="caution">
    <text evidence="2">The sequence shown here is derived from an EMBL/GenBank/DDBJ whole genome shotgun (WGS) entry which is preliminary data.</text>
</comment>
<organism evidence="2 3">
    <name type="scientific">Polysphondylium violaceum</name>
    <dbReference type="NCBI Taxonomy" id="133409"/>
    <lineage>
        <taxon>Eukaryota</taxon>
        <taxon>Amoebozoa</taxon>
        <taxon>Evosea</taxon>
        <taxon>Eumycetozoa</taxon>
        <taxon>Dictyostelia</taxon>
        <taxon>Dictyosteliales</taxon>
        <taxon>Dictyosteliaceae</taxon>
        <taxon>Polysphondylium</taxon>
    </lineage>
</organism>
<dbReference type="EMBL" id="AJWJ01000031">
    <property type="protein sequence ID" value="KAF2077354.1"/>
    <property type="molecule type" value="Genomic_DNA"/>
</dbReference>
<proteinExistence type="predicted"/>
<evidence type="ECO:0000313" key="3">
    <source>
        <dbReference type="Proteomes" id="UP000695562"/>
    </source>
</evidence>
<name>A0A8J4VAP1_9MYCE</name>
<keyword evidence="1" id="KW-0472">Membrane</keyword>
<dbReference type="AlphaFoldDB" id="A0A8J4VAP1"/>
<gene>
    <name evidence="2" type="ORF">CYY_001357</name>
</gene>
<evidence type="ECO:0000256" key="1">
    <source>
        <dbReference type="SAM" id="Phobius"/>
    </source>
</evidence>
<protein>
    <recommendedName>
        <fullName evidence="4">Transmembrane protein</fullName>
    </recommendedName>
</protein>
<keyword evidence="1" id="KW-1133">Transmembrane helix</keyword>
<evidence type="ECO:0008006" key="4">
    <source>
        <dbReference type="Google" id="ProtNLM"/>
    </source>
</evidence>
<dbReference type="Proteomes" id="UP000695562">
    <property type="component" value="Unassembled WGS sequence"/>
</dbReference>
<keyword evidence="1" id="KW-0812">Transmembrane</keyword>
<feature type="transmembrane region" description="Helical" evidence="1">
    <location>
        <begin position="224"/>
        <end position="244"/>
    </location>
</feature>
<evidence type="ECO:0000313" key="2">
    <source>
        <dbReference type="EMBL" id="KAF2077354.1"/>
    </source>
</evidence>
<reference evidence="2" key="1">
    <citation type="submission" date="2020-01" db="EMBL/GenBank/DDBJ databases">
        <title>Development of genomics and gene disruption for Polysphondylium violaceum indicates a role for the polyketide synthase stlB in stalk morphogenesis.</title>
        <authorList>
            <person name="Narita B."/>
            <person name="Kawabe Y."/>
            <person name="Kin K."/>
            <person name="Saito T."/>
            <person name="Gibbs R."/>
            <person name="Kuspa A."/>
            <person name="Muzny D."/>
            <person name="Queller D."/>
            <person name="Richards S."/>
            <person name="Strassman J."/>
            <person name="Sucgang R."/>
            <person name="Worley K."/>
            <person name="Schaap P."/>
        </authorList>
    </citation>
    <scope>NUCLEOTIDE SEQUENCE</scope>
    <source>
        <strain evidence="2">QSvi11</strain>
    </source>
</reference>
<sequence>MNCNHRDIDYLYILKSHKDNEGSFQQLFPNKNCKEECFQQFYTAFKQTHDLLEYQFFILKNLKQPHQNDNSSTEEKQSTITINNVKQYLKDTHNPKNDILIRSSFHVDILDFPFAQDFVYKVNRLKMEKVKQQQEMKKSNKEPYSIPINDCIVPCDRHSNITFEDIYSINQENGDLDLLFPVANICNQRCYEKIVDSLNGALGLIRYEFYLFQRIREKRNQKLPIFKIAFLGLLFLIICILYIIE</sequence>
<accession>A0A8J4VAP1</accession>
<keyword evidence="3" id="KW-1185">Reference proteome</keyword>